<feature type="active site" description="Proton acceptor" evidence="4">
    <location>
        <position position="155"/>
    </location>
</feature>
<proteinExistence type="inferred from homology"/>
<dbReference type="InterPro" id="IPR026590">
    <property type="entry name" value="Ssirtuin_cat_dom"/>
</dbReference>
<evidence type="ECO:0000256" key="2">
    <source>
        <dbReference type="ARBA" id="ARBA00022679"/>
    </source>
</evidence>
<organism evidence="7 8">
    <name type="scientific">Ogataea polymorpha</name>
    <dbReference type="NCBI Taxonomy" id="460523"/>
    <lineage>
        <taxon>Eukaryota</taxon>
        <taxon>Fungi</taxon>
        <taxon>Dikarya</taxon>
        <taxon>Ascomycota</taxon>
        <taxon>Saccharomycotina</taxon>
        <taxon>Pichiomycetes</taxon>
        <taxon>Pichiales</taxon>
        <taxon>Pichiaceae</taxon>
        <taxon>Ogataea</taxon>
    </lineage>
</organism>
<dbReference type="GO" id="GO:0005634">
    <property type="term" value="C:nucleus"/>
    <property type="evidence" value="ECO:0007669"/>
    <property type="project" value="TreeGrafter"/>
</dbReference>
<evidence type="ECO:0000259" key="6">
    <source>
        <dbReference type="PROSITE" id="PS50305"/>
    </source>
</evidence>
<dbReference type="EMBL" id="JAEUBD010000013">
    <property type="protein sequence ID" value="KAH3678809.1"/>
    <property type="molecule type" value="Genomic_DNA"/>
</dbReference>
<feature type="binding site" evidence="4">
    <location>
        <position position="209"/>
    </location>
    <ligand>
        <name>Zn(2+)</name>
        <dbReference type="ChEBI" id="CHEBI:29105"/>
    </ligand>
</feature>
<evidence type="ECO:0000256" key="4">
    <source>
        <dbReference type="PROSITE-ProRule" id="PRU00236"/>
    </source>
</evidence>
<dbReference type="InterPro" id="IPR050134">
    <property type="entry name" value="NAD-dep_sirtuin_deacylases"/>
</dbReference>
<dbReference type="GO" id="GO:0070403">
    <property type="term" value="F:NAD+ binding"/>
    <property type="evidence" value="ECO:0007669"/>
    <property type="project" value="InterPro"/>
</dbReference>
<dbReference type="Pfam" id="PF02146">
    <property type="entry name" value="SIR2"/>
    <property type="match status" value="1"/>
</dbReference>
<dbReference type="PANTHER" id="PTHR11085">
    <property type="entry name" value="NAD-DEPENDENT PROTEIN DEACYLASE SIRTUIN-5, MITOCHONDRIAL-RELATED"/>
    <property type="match status" value="1"/>
</dbReference>
<dbReference type="SUPFAM" id="SSF52467">
    <property type="entry name" value="DHS-like NAD/FAD-binding domain"/>
    <property type="match status" value="1"/>
</dbReference>
<dbReference type="GO" id="GO:0036055">
    <property type="term" value="F:protein-succinyllysine desuccinylase activity"/>
    <property type="evidence" value="ECO:0007669"/>
    <property type="project" value="InterPro"/>
</dbReference>
<dbReference type="InterPro" id="IPR027546">
    <property type="entry name" value="Sirtuin_class_III"/>
</dbReference>
<dbReference type="Proteomes" id="UP000788993">
    <property type="component" value="Unassembled WGS sequence"/>
</dbReference>
<keyword evidence="4" id="KW-0479">Metal-binding</keyword>
<feature type="binding site" evidence="4">
    <location>
        <position position="168"/>
    </location>
    <ligand>
        <name>Zn(2+)</name>
        <dbReference type="ChEBI" id="CHEBI:29105"/>
    </ligand>
</feature>
<feature type="binding site" evidence="4">
    <location>
        <position position="163"/>
    </location>
    <ligand>
        <name>Zn(2+)</name>
        <dbReference type="ChEBI" id="CHEBI:29105"/>
    </ligand>
</feature>
<feature type="compositionally biased region" description="Polar residues" evidence="5">
    <location>
        <begin position="13"/>
        <end position="27"/>
    </location>
</feature>
<reference evidence="7" key="1">
    <citation type="journal article" date="2021" name="Open Biol.">
        <title>Shared evolutionary footprints suggest mitochondrial oxidative damage underlies multiple complex I losses in fungi.</title>
        <authorList>
            <person name="Schikora-Tamarit M.A."/>
            <person name="Marcet-Houben M."/>
            <person name="Nosek J."/>
            <person name="Gabaldon T."/>
        </authorList>
    </citation>
    <scope>NUCLEOTIDE SEQUENCE</scope>
    <source>
        <strain evidence="7">NCAIM Y.01608</strain>
    </source>
</reference>
<evidence type="ECO:0000256" key="5">
    <source>
        <dbReference type="SAM" id="MobiDB-lite"/>
    </source>
</evidence>
<dbReference type="InterPro" id="IPR029035">
    <property type="entry name" value="DHS-like_NAD/FAD-binding_dom"/>
</dbReference>
<feature type="region of interest" description="Disordered" evidence="5">
    <location>
        <begin position="1"/>
        <end position="27"/>
    </location>
</feature>
<keyword evidence="2" id="KW-0808">Transferase</keyword>
<feature type="binding site" evidence="4">
    <location>
        <position position="206"/>
    </location>
    <ligand>
        <name>Zn(2+)</name>
        <dbReference type="ChEBI" id="CHEBI:29105"/>
    </ligand>
</feature>
<accession>A0A9P8PX07</accession>
<dbReference type="GO" id="GO:0017136">
    <property type="term" value="F:histone deacetylase activity, NAD-dependent"/>
    <property type="evidence" value="ECO:0007669"/>
    <property type="project" value="TreeGrafter"/>
</dbReference>
<dbReference type="CDD" id="cd01412">
    <property type="entry name" value="SIRT5_Af1_CobB"/>
    <property type="match status" value="1"/>
</dbReference>
<dbReference type="PROSITE" id="PS50305">
    <property type="entry name" value="SIRTUIN"/>
    <property type="match status" value="1"/>
</dbReference>
<dbReference type="InterPro" id="IPR026591">
    <property type="entry name" value="Sirtuin_cat_small_dom_sf"/>
</dbReference>
<dbReference type="GO" id="GO:0046872">
    <property type="term" value="F:metal ion binding"/>
    <property type="evidence" value="ECO:0007669"/>
    <property type="project" value="UniProtKB-KW"/>
</dbReference>
<evidence type="ECO:0000256" key="1">
    <source>
        <dbReference type="ARBA" id="ARBA00006924"/>
    </source>
</evidence>
<evidence type="ECO:0000256" key="3">
    <source>
        <dbReference type="ARBA" id="ARBA00023027"/>
    </source>
</evidence>
<keyword evidence="3" id="KW-0520">NAD</keyword>
<dbReference type="PANTHER" id="PTHR11085:SF10">
    <property type="entry name" value="NAD-DEPENDENT PROTEIN DEACYLASE SIRTUIN-5, MITOCHONDRIAL-RELATED"/>
    <property type="match status" value="1"/>
</dbReference>
<keyword evidence="8" id="KW-1185">Reference proteome</keyword>
<gene>
    <name evidence="7" type="ORF">OGATHE_000078</name>
</gene>
<reference evidence="7" key="2">
    <citation type="submission" date="2021-01" db="EMBL/GenBank/DDBJ databases">
        <authorList>
            <person name="Schikora-Tamarit M.A."/>
        </authorList>
    </citation>
    <scope>NUCLEOTIDE SEQUENCE</scope>
    <source>
        <strain evidence="7">NCAIM Y.01608</strain>
    </source>
</reference>
<keyword evidence="4" id="KW-0862">Zinc</keyword>
<evidence type="ECO:0000313" key="8">
    <source>
        <dbReference type="Proteomes" id="UP000788993"/>
    </source>
</evidence>
<comment type="similarity">
    <text evidence="1">Belongs to the sirtuin family. Class I subfamily.</text>
</comment>
<dbReference type="Gene3D" id="3.30.1600.10">
    <property type="entry name" value="SIR2/SIRT2 'Small Domain"/>
    <property type="match status" value="1"/>
</dbReference>
<name>A0A9P8PX07_9ASCO</name>
<dbReference type="InterPro" id="IPR003000">
    <property type="entry name" value="Sirtuin"/>
</dbReference>
<evidence type="ECO:0000313" key="7">
    <source>
        <dbReference type="EMBL" id="KAH3678809.1"/>
    </source>
</evidence>
<dbReference type="Gene3D" id="3.40.50.1220">
    <property type="entry name" value="TPP-binding domain"/>
    <property type="match status" value="1"/>
</dbReference>
<dbReference type="AlphaFoldDB" id="A0A9P8PX07"/>
<sequence length="320" mass="35405">MPLSEHHDEDSNESPINSEDLTESAPSSTLIPVSTLESFHNFLRSPNCKTILALVGAGLSASSGLSTFRGSGGLWKQYNAIDLATPDAFLDDPGLVWQFYAYRRHKALQAQPNLGHYVLAKLSKLADINFLTITQNVDGLSQRSHHVPEKLLEFHGSLFGMRCTNFSCSYEEQNNYNDPLCEALRVDNFDQTDALPFLDEQDLPHCPACKVGLLRPAVVWFGESLPLQMIDKADEFIVQNKVDLMLVIGTSRAVWPAASYVDIIRNQGGKVAIFNTEPDDDEKDCWQFIGDSAETLPLAMEPLIGKLSPNTSISNTSRTT</sequence>
<comment type="caution">
    <text evidence="7">The sequence shown here is derived from an EMBL/GenBank/DDBJ whole genome shotgun (WGS) entry which is preliminary data.</text>
</comment>
<protein>
    <recommendedName>
        <fullName evidence="6">Deacetylase sirtuin-type domain-containing protein</fullName>
    </recommendedName>
</protein>
<dbReference type="GO" id="GO:0036054">
    <property type="term" value="F:protein-malonyllysine demalonylase activity"/>
    <property type="evidence" value="ECO:0007669"/>
    <property type="project" value="InterPro"/>
</dbReference>
<dbReference type="OrthoDB" id="424302at2759"/>
<feature type="domain" description="Deacetylase sirtuin-type" evidence="6">
    <location>
        <begin position="29"/>
        <end position="306"/>
    </location>
</feature>